<proteinExistence type="predicted"/>
<keyword evidence="2" id="KW-1185">Reference proteome</keyword>
<accession>W8P4H0</accession>
<reference evidence="1 2" key="1">
    <citation type="submission" date="2014-02" db="EMBL/GenBank/DDBJ databases">
        <title>Genome Sequence of an Hyperthermophilic Archaeon, Thermococcus nautili 30-1, producing viral vesicles.</title>
        <authorList>
            <person name="Oberto J."/>
            <person name="Gaudin M."/>
            <person name="Cossu M."/>
            <person name="Gorlas A."/>
            <person name="Slesarev A."/>
            <person name="Marguet E."/>
            <person name="Forterre P."/>
        </authorList>
    </citation>
    <scope>NUCLEOTIDE SEQUENCE [LARGE SCALE GENOMIC DNA]</scope>
    <source>
        <strain evidence="1 2">30-1</strain>
    </source>
</reference>
<name>W8P4H0_9EURY</name>
<evidence type="ECO:0000313" key="2">
    <source>
        <dbReference type="Proteomes" id="UP000019434"/>
    </source>
</evidence>
<dbReference type="KEGG" id="tnu:BD01_2105"/>
<evidence type="ECO:0000313" key="1">
    <source>
        <dbReference type="EMBL" id="AHL23701.1"/>
    </source>
</evidence>
<dbReference type="OrthoDB" id="86016at2157"/>
<dbReference type="RefSeq" id="WP_042692708.1">
    <property type="nucleotide sequence ID" value="NZ_CP007264.1"/>
</dbReference>
<dbReference type="GeneID" id="24958696"/>
<dbReference type="Proteomes" id="UP000019434">
    <property type="component" value="Chromosome"/>
</dbReference>
<organism evidence="1 2">
    <name type="scientific">Thermococcus nautili</name>
    <dbReference type="NCBI Taxonomy" id="195522"/>
    <lineage>
        <taxon>Archaea</taxon>
        <taxon>Methanobacteriati</taxon>
        <taxon>Methanobacteriota</taxon>
        <taxon>Thermococci</taxon>
        <taxon>Thermococcales</taxon>
        <taxon>Thermococcaceae</taxon>
        <taxon>Thermococcus</taxon>
    </lineage>
</organism>
<dbReference type="eggNOG" id="arCOG05743">
    <property type="taxonomic scope" value="Archaea"/>
</dbReference>
<dbReference type="EMBL" id="CP007264">
    <property type="protein sequence ID" value="AHL23701.1"/>
    <property type="molecule type" value="Genomic_DNA"/>
</dbReference>
<dbReference type="AlphaFoldDB" id="W8P4H0"/>
<gene>
    <name evidence="1" type="ORF">BD01_2105</name>
</gene>
<sequence>MKVKELLELLEETIGHLRIALVVNQQRIFESPMTSYEFAQRAVEIQEDLEDLEKLRAELGRLDPESDVEEHYPREEVERLLKTLELLRKSESYAY</sequence>
<dbReference type="HOGENOM" id="CLU_2476158_0_0_2"/>
<protein>
    <submittedName>
        <fullName evidence="1">Uncharacterized protein</fullName>
    </submittedName>
</protein>